<keyword evidence="5" id="KW-1185">Reference proteome</keyword>
<comment type="caution">
    <text evidence="4">The sequence shown here is derived from an EMBL/GenBank/DDBJ whole genome shotgun (WGS) entry which is preliminary data.</text>
</comment>
<sequence length="517" mass="58152">MEENKRTTHNAGHKIIVPFTKDIDENIKTFEMLFEGSGDVVKRKFPIGEKNQFSAYIAYIDVMVDRTVIERSILGQIMLQVRQAPKDIDDYSIEEKVNFVKNGAFATADVSEITSMDEVALAVLAGDTIFFLDGYDKALKVATRGFPNRGIQEPDTEVVIRGSKEGFSEAFRFNTVLIRRRIRDTRLKVKQTQVGVRSRTDIGIMYIEGLVRPSILKEVEDRLKKFKVDAIFESGQLEQLIEDDWLSPFPQFQVTQRPDKAASAILEGRVVLIIDNTPFVLILPTTLNSFFQASEDYYNRWHIMTLVRLLRFVAAFFAIALPGLYIALTTYHPSMLPTSLVFSFAAAREGVPFPVVVEIVLMELAFELLREAGIRLPGPIGSTIGIVGGLIIGQSAVEANLVSPIIVIVVALTAISAFTVPGQSLTEAFRILKFFIIGASAVLGLLGFWLALLVILIHLASLKSFNIPYLVPYVSSNLNDYNDLKDTLIRPPSFLMKRRPIFTNWRERRRLVIKKKE</sequence>
<keyword evidence="3" id="KW-0812">Transmembrane</keyword>
<dbReference type="OrthoDB" id="9772630at2"/>
<gene>
    <name evidence="4" type="ORF">EDC18_10727</name>
</gene>
<organism evidence="4 5">
    <name type="scientific">Natranaerovirga pectinivora</name>
    <dbReference type="NCBI Taxonomy" id="682400"/>
    <lineage>
        <taxon>Bacteria</taxon>
        <taxon>Bacillati</taxon>
        <taxon>Bacillota</taxon>
        <taxon>Clostridia</taxon>
        <taxon>Lachnospirales</taxon>
        <taxon>Natranaerovirgaceae</taxon>
        <taxon>Natranaerovirga</taxon>
    </lineage>
</organism>
<dbReference type="PANTHER" id="PTHR22550">
    <property type="entry name" value="SPORE GERMINATION PROTEIN"/>
    <property type="match status" value="1"/>
</dbReference>
<dbReference type="AlphaFoldDB" id="A0A4R3MP50"/>
<evidence type="ECO:0000313" key="4">
    <source>
        <dbReference type="EMBL" id="TCT13958.1"/>
    </source>
</evidence>
<dbReference type="InterPro" id="IPR004995">
    <property type="entry name" value="Spore_Ger"/>
</dbReference>
<dbReference type="EMBL" id="SMAL01000007">
    <property type="protein sequence ID" value="TCT13958.1"/>
    <property type="molecule type" value="Genomic_DNA"/>
</dbReference>
<name>A0A4R3MP50_9FIRM</name>
<feature type="transmembrane region" description="Helical" evidence="3">
    <location>
        <begin position="376"/>
        <end position="395"/>
    </location>
</feature>
<feature type="transmembrane region" description="Helical" evidence="3">
    <location>
        <begin position="309"/>
        <end position="331"/>
    </location>
</feature>
<evidence type="ECO:0000256" key="1">
    <source>
        <dbReference type="ARBA" id="ARBA00005278"/>
    </source>
</evidence>
<keyword evidence="3" id="KW-1133">Transmembrane helix</keyword>
<protein>
    <submittedName>
        <fullName evidence="4">Spore germination protein</fullName>
    </submittedName>
</protein>
<dbReference type="PANTHER" id="PTHR22550:SF5">
    <property type="entry name" value="LEUCINE ZIPPER PROTEIN 4"/>
    <property type="match status" value="1"/>
</dbReference>
<evidence type="ECO:0000256" key="3">
    <source>
        <dbReference type="SAM" id="Phobius"/>
    </source>
</evidence>
<feature type="transmembrane region" description="Helical" evidence="3">
    <location>
        <begin position="434"/>
        <end position="460"/>
    </location>
</feature>
<proteinExistence type="inferred from homology"/>
<dbReference type="PIRSF" id="PIRSF005690">
    <property type="entry name" value="GerBA"/>
    <property type="match status" value="1"/>
</dbReference>
<dbReference type="RefSeq" id="WP_132252783.1">
    <property type="nucleotide sequence ID" value="NZ_SMAL01000007.1"/>
</dbReference>
<dbReference type="GO" id="GO:0009847">
    <property type="term" value="P:spore germination"/>
    <property type="evidence" value="ECO:0007669"/>
    <property type="project" value="InterPro"/>
</dbReference>
<evidence type="ECO:0000313" key="5">
    <source>
        <dbReference type="Proteomes" id="UP000294902"/>
    </source>
</evidence>
<keyword evidence="2 3" id="KW-0472">Membrane</keyword>
<dbReference type="Pfam" id="PF03323">
    <property type="entry name" value="GerA"/>
    <property type="match status" value="1"/>
</dbReference>
<accession>A0A4R3MP50</accession>
<dbReference type="Proteomes" id="UP000294902">
    <property type="component" value="Unassembled WGS sequence"/>
</dbReference>
<dbReference type="GO" id="GO:0016020">
    <property type="term" value="C:membrane"/>
    <property type="evidence" value="ECO:0007669"/>
    <property type="project" value="InterPro"/>
</dbReference>
<feature type="transmembrane region" description="Helical" evidence="3">
    <location>
        <begin position="401"/>
        <end position="422"/>
    </location>
</feature>
<reference evidence="4 5" key="1">
    <citation type="submission" date="2019-03" db="EMBL/GenBank/DDBJ databases">
        <title>Genomic Encyclopedia of Type Strains, Phase IV (KMG-IV): sequencing the most valuable type-strain genomes for metagenomic binning, comparative biology and taxonomic classification.</title>
        <authorList>
            <person name="Goeker M."/>
        </authorList>
    </citation>
    <scope>NUCLEOTIDE SEQUENCE [LARGE SCALE GENOMIC DNA]</scope>
    <source>
        <strain evidence="4 5">DSM 24629</strain>
    </source>
</reference>
<evidence type="ECO:0000256" key="2">
    <source>
        <dbReference type="ARBA" id="ARBA00023136"/>
    </source>
</evidence>
<dbReference type="InterPro" id="IPR050768">
    <property type="entry name" value="UPF0353/GerABKA_families"/>
</dbReference>
<comment type="similarity">
    <text evidence="1">Belongs to the GerABKA family.</text>
</comment>